<accession>A0A926IKA9</accession>
<dbReference type="Proteomes" id="UP000601171">
    <property type="component" value="Unassembled WGS sequence"/>
</dbReference>
<dbReference type="RefSeq" id="WP_262429559.1">
    <property type="nucleotide sequence ID" value="NZ_JACRTG010000018.1"/>
</dbReference>
<gene>
    <name evidence="1" type="ORF">H8707_07625</name>
</gene>
<comment type="caution">
    <text evidence="1">The sequence shown here is derived from an EMBL/GenBank/DDBJ whole genome shotgun (WGS) entry which is preliminary data.</text>
</comment>
<protein>
    <submittedName>
        <fullName evidence="1">Uncharacterized protein</fullName>
    </submittedName>
</protein>
<organism evidence="1 2">
    <name type="scientific">Paratissierella segnis</name>
    <dbReference type="NCBI Taxonomy" id="2763679"/>
    <lineage>
        <taxon>Bacteria</taxon>
        <taxon>Bacillati</taxon>
        <taxon>Bacillota</taxon>
        <taxon>Tissierellia</taxon>
        <taxon>Tissierellales</taxon>
        <taxon>Tissierellaceae</taxon>
        <taxon>Paratissierella</taxon>
    </lineage>
</organism>
<evidence type="ECO:0000313" key="2">
    <source>
        <dbReference type="Proteomes" id="UP000601171"/>
    </source>
</evidence>
<proteinExistence type="predicted"/>
<reference evidence="1" key="1">
    <citation type="submission" date="2020-08" db="EMBL/GenBank/DDBJ databases">
        <title>Genome public.</title>
        <authorList>
            <person name="Liu C."/>
            <person name="Sun Q."/>
        </authorList>
    </citation>
    <scope>NUCLEOTIDE SEQUENCE</scope>
    <source>
        <strain evidence="1">BX21</strain>
    </source>
</reference>
<dbReference type="AlphaFoldDB" id="A0A926IKA9"/>
<sequence length="62" mass="7010">MNIIQNRLVDSYVVLVLANMVDETKGMPIADVPEYKRIGIVDYPIRSEVEIIVAEKTIEAFS</sequence>
<keyword evidence="2" id="KW-1185">Reference proteome</keyword>
<evidence type="ECO:0000313" key="1">
    <source>
        <dbReference type="EMBL" id="MBC8588105.1"/>
    </source>
</evidence>
<dbReference type="EMBL" id="JACRTG010000018">
    <property type="protein sequence ID" value="MBC8588105.1"/>
    <property type="molecule type" value="Genomic_DNA"/>
</dbReference>
<name>A0A926IKA9_9FIRM</name>